<dbReference type="Gene3D" id="1.20.1740.10">
    <property type="entry name" value="Amino acid/polyamine transporter I"/>
    <property type="match status" value="1"/>
</dbReference>
<feature type="transmembrane region" description="Helical" evidence="6">
    <location>
        <begin position="77"/>
        <end position="100"/>
    </location>
</feature>
<dbReference type="EMBL" id="BAAAZD010000002">
    <property type="protein sequence ID" value="GAA4007089.1"/>
    <property type="molecule type" value="Genomic_DNA"/>
</dbReference>
<dbReference type="InterPro" id="IPR002293">
    <property type="entry name" value="AA/rel_permease1"/>
</dbReference>
<feature type="transmembrane region" description="Helical" evidence="6">
    <location>
        <begin position="178"/>
        <end position="199"/>
    </location>
</feature>
<name>A0ABP7S638_9SPHN</name>
<keyword evidence="5 6" id="KW-0472">Membrane</keyword>
<evidence type="ECO:0000256" key="6">
    <source>
        <dbReference type="SAM" id="Phobius"/>
    </source>
</evidence>
<keyword evidence="8" id="KW-1185">Reference proteome</keyword>
<feature type="transmembrane region" description="Helical" evidence="6">
    <location>
        <begin position="136"/>
        <end position="158"/>
    </location>
</feature>
<dbReference type="PANTHER" id="PTHR42770:SF7">
    <property type="entry name" value="MEMBRANE PROTEIN"/>
    <property type="match status" value="1"/>
</dbReference>
<feature type="transmembrane region" description="Helical" evidence="6">
    <location>
        <begin position="379"/>
        <end position="401"/>
    </location>
</feature>
<evidence type="ECO:0000256" key="3">
    <source>
        <dbReference type="ARBA" id="ARBA00022692"/>
    </source>
</evidence>
<evidence type="ECO:0000256" key="5">
    <source>
        <dbReference type="ARBA" id="ARBA00023136"/>
    </source>
</evidence>
<gene>
    <name evidence="7" type="ORF">GCM10022211_20220</name>
</gene>
<keyword evidence="2" id="KW-1003">Cell membrane</keyword>
<organism evidence="7 8">
    <name type="scientific">Sphingomonas humi</name>
    <dbReference type="NCBI Taxonomy" id="335630"/>
    <lineage>
        <taxon>Bacteria</taxon>
        <taxon>Pseudomonadati</taxon>
        <taxon>Pseudomonadota</taxon>
        <taxon>Alphaproteobacteria</taxon>
        <taxon>Sphingomonadales</taxon>
        <taxon>Sphingomonadaceae</taxon>
        <taxon>Sphingomonas</taxon>
    </lineage>
</organism>
<keyword evidence="3 6" id="KW-0812">Transmembrane</keyword>
<accession>A0ABP7S638</accession>
<dbReference type="PIRSF" id="PIRSF006060">
    <property type="entry name" value="AA_transporter"/>
    <property type="match status" value="1"/>
</dbReference>
<evidence type="ECO:0000313" key="8">
    <source>
        <dbReference type="Proteomes" id="UP001501310"/>
    </source>
</evidence>
<proteinExistence type="predicted"/>
<keyword evidence="4 6" id="KW-1133">Transmembrane helix</keyword>
<evidence type="ECO:0000256" key="2">
    <source>
        <dbReference type="ARBA" id="ARBA00022475"/>
    </source>
</evidence>
<feature type="transmembrane region" description="Helical" evidence="6">
    <location>
        <begin position="33"/>
        <end position="52"/>
    </location>
</feature>
<feature type="transmembrane region" description="Helical" evidence="6">
    <location>
        <begin position="349"/>
        <end position="367"/>
    </location>
</feature>
<reference evidence="8" key="1">
    <citation type="journal article" date="2019" name="Int. J. Syst. Evol. Microbiol.">
        <title>The Global Catalogue of Microorganisms (GCM) 10K type strain sequencing project: providing services to taxonomists for standard genome sequencing and annotation.</title>
        <authorList>
            <consortium name="The Broad Institute Genomics Platform"/>
            <consortium name="The Broad Institute Genome Sequencing Center for Infectious Disease"/>
            <person name="Wu L."/>
            <person name="Ma J."/>
        </authorList>
    </citation>
    <scope>NUCLEOTIDE SEQUENCE [LARGE SCALE GENOMIC DNA]</scope>
    <source>
        <strain evidence="8">JCM 16603</strain>
    </source>
</reference>
<evidence type="ECO:0000256" key="4">
    <source>
        <dbReference type="ARBA" id="ARBA00022989"/>
    </source>
</evidence>
<evidence type="ECO:0000313" key="7">
    <source>
        <dbReference type="EMBL" id="GAA4007089.1"/>
    </source>
</evidence>
<evidence type="ECO:0008006" key="9">
    <source>
        <dbReference type="Google" id="ProtNLM"/>
    </source>
</evidence>
<feature type="transmembrane region" description="Helical" evidence="6">
    <location>
        <begin position="106"/>
        <end position="129"/>
    </location>
</feature>
<dbReference type="InterPro" id="IPR050367">
    <property type="entry name" value="APC_superfamily"/>
</dbReference>
<comment type="caution">
    <text evidence="7">The sequence shown here is derived from an EMBL/GenBank/DDBJ whole genome shotgun (WGS) entry which is preliminary data.</text>
</comment>
<feature type="transmembrane region" description="Helical" evidence="6">
    <location>
        <begin position="407"/>
        <end position="425"/>
    </location>
</feature>
<feature type="transmembrane region" description="Helical" evidence="6">
    <location>
        <begin position="268"/>
        <end position="296"/>
    </location>
</feature>
<evidence type="ECO:0000256" key="1">
    <source>
        <dbReference type="ARBA" id="ARBA00004651"/>
    </source>
</evidence>
<comment type="subcellular location">
    <subcellularLocation>
        <location evidence="1">Cell membrane</location>
        <topology evidence="1">Multi-pass membrane protein</topology>
    </subcellularLocation>
</comment>
<feature type="transmembrane region" description="Helical" evidence="6">
    <location>
        <begin position="220"/>
        <end position="241"/>
    </location>
</feature>
<dbReference type="Pfam" id="PF13520">
    <property type="entry name" value="AA_permease_2"/>
    <property type="match status" value="1"/>
</dbReference>
<protein>
    <recommendedName>
        <fullName evidence="9">Amino acid transporter</fullName>
    </recommendedName>
</protein>
<dbReference type="Proteomes" id="UP001501310">
    <property type="component" value="Unassembled WGS sequence"/>
</dbReference>
<dbReference type="PANTHER" id="PTHR42770">
    <property type="entry name" value="AMINO ACID TRANSPORTER-RELATED"/>
    <property type="match status" value="1"/>
</dbReference>
<feature type="transmembrane region" description="Helical" evidence="6">
    <location>
        <begin position="323"/>
        <end position="343"/>
    </location>
</feature>
<sequence>MWGILFLTLSITTPASSLFVIAPGILHEAGTGAVWALALAAVVSIATAYVYAELASAWPVAGGEYVFVGQTLGQGPAFVMLAINLVSNVLIAPVLALGVAEVMATFIPALPAVPVAIAVLALATLIAVLNIRLNALITGIFLAVELAALALVAALGLFEPVHPLALLAAPMVADGGTLAPLTLAGFGTAASIAIFALNGPGCAIYFGEELHEAPRQMGRAILISSGLTILSIGLPLVAALLSAPDLIAFLSADDPFGAFVAARGGSTLAALVGGGIVLAIVNAVIATILACARFLYGTARDRSWNLPLDEWLSALHPRWASPWLGTLLVGAVMIACCFLPLSFLLVVSGAGLIVIYAGIAAAALVGRRRGLTGGDTYRMPLFPLPPLVTLAALTLILWATWLDLEEGRPALIATAVQIGCAWLYWRLILVRRGWKASVPM</sequence>